<accession>A0A212L8L0</accession>
<organism evidence="2">
    <name type="scientific">uncultured Desulfovibrio sp</name>
    <dbReference type="NCBI Taxonomy" id="167968"/>
    <lineage>
        <taxon>Bacteria</taxon>
        <taxon>Pseudomonadati</taxon>
        <taxon>Thermodesulfobacteriota</taxon>
        <taxon>Desulfovibrionia</taxon>
        <taxon>Desulfovibrionales</taxon>
        <taxon>Desulfovibrionaceae</taxon>
        <taxon>Desulfovibrio</taxon>
        <taxon>environmental samples</taxon>
    </lineage>
</organism>
<protein>
    <submittedName>
        <fullName evidence="2">Glycosyl transferase group 1</fullName>
    </submittedName>
</protein>
<dbReference type="GO" id="GO:0016757">
    <property type="term" value="F:glycosyltransferase activity"/>
    <property type="evidence" value="ECO:0007669"/>
    <property type="project" value="InterPro"/>
</dbReference>
<dbReference type="SMART" id="SM00481">
    <property type="entry name" value="POLIIIAc"/>
    <property type="match status" value="1"/>
</dbReference>
<dbReference type="EMBL" id="FMJC01000002">
    <property type="protein sequence ID" value="SCM73901.1"/>
    <property type="molecule type" value="Genomic_DNA"/>
</dbReference>
<dbReference type="InterPro" id="IPR050194">
    <property type="entry name" value="Glycosyltransferase_grp1"/>
</dbReference>
<dbReference type="RefSeq" id="WP_179980916.1">
    <property type="nucleotide sequence ID" value="NZ_LT608333.1"/>
</dbReference>
<dbReference type="PANTHER" id="PTHR45947">
    <property type="entry name" value="SULFOQUINOVOSYL TRANSFERASE SQD2"/>
    <property type="match status" value="1"/>
</dbReference>
<dbReference type="CDD" id="cd03814">
    <property type="entry name" value="GT4-like"/>
    <property type="match status" value="1"/>
</dbReference>
<reference evidence="2" key="1">
    <citation type="submission" date="2016-08" db="EMBL/GenBank/DDBJ databases">
        <authorList>
            <person name="Seilhamer J.J."/>
        </authorList>
    </citation>
    <scope>NUCLEOTIDE SEQUENCE</scope>
    <source>
        <strain evidence="2">86-1</strain>
    </source>
</reference>
<dbReference type="Pfam" id="PF00534">
    <property type="entry name" value="Glycos_transf_1"/>
    <property type="match status" value="1"/>
</dbReference>
<gene>
    <name evidence="2" type="ORF">KL86DES1_21610</name>
</gene>
<evidence type="ECO:0000259" key="1">
    <source>
        <dbReference type="SMART" id="SM00481"/>
    </source>
</evidence>
<dbReference type="InterPro" id="IPR001296">
    <property type="entry name" value="Glyco_trans_1"/>
</dbReference>
<dbReference type="SUPFAM" id="SSF89550">
    <property type="entry name" value="PHP domain-like"/>
    <property type="match status" value="1"/>
</dbReference>
<dbReference type="InterPro" id="IPR028098">
    <property type="entry name" value="Glyco_trans_4-like_N"/>
</dbReference>
<evidence type="ECO:0000313" key="2">
    <source>
        <dbReference type="EMBL" id="SCM73901.1"/>
    </source>
</evidence>
<feature type="domain" description="Polymerase/histidinol phosphatase N-terminal" evidence="1">
    <location>
        <begin position="21"/>
        <end position="111"/>
    </location>
</feature>
<dbReference type="Gene3D" id="3.20.20.140">
    <property type="entry name" value="Metal-dependent hydrolases"/>
    <property type="match status" value="1"/>
</dbReference>
<dbReference type="CDD" id="cd07432">
    <property type="entry name" value="PHP_HisPPase"/>
    <property type="match status" value="1"/>
</dbReference>
<keyword evidence="2" id="KW-0808">Transferase</keyword>
<dbReference type="Gene3D" id="3.40.50.2000">
    <property type="entry name" value="Glycogen Phosphorylase B"/>
    <property type="match status" value="2"/>
</dbReference>
<proteinExistence type="predicted"/>
<sequence length="847" mass="94911">MPQTPQFDVLQHKATQPSFNVDLHVHSRHSTNPSQWALQKIGCSESYTLPSKIYDIAKSRGMDYVTITDHDTIAGALEIAHLPQVFISEEISAFFPGDRCEIHVLAWNITEKQHEDVQRLRSNIYDLIPYLIQQDIPHACAHPLCPANDKLTIQHVEKLILLFSVFELNGARNDVQNEVLRSIVAELTPEMTSRFEEKYKRASLVAQPWNKHFMAGSDDHSSCNIARSFTRVSPVRHSGKGDTLPAAAHLLQAVMQGNTTVNTVPATPLCFAHNLYAIGYQFYKNSTDLAQDMHYSSALRFAENMLTGAPELKPLSVKTRMLTLAGVLLRFGRGRRTGEKSMQANLLEAAEQVIAQSPQLKFAASETNTIQALKDLPQREEMLTHFISEVTEKVQHICVDAVLEDILKGNFFNVFKLIGSIGSLYALLAPYGIGYSLFSKDRKFAENCLQHYGIQNHMRPQPTEKTAIAYFTDTYCEVNGVAKSLQITLSLAATHGKKLDMLTCMPQNANTFLHDPKLAPINFTPTGSFSMPEYPELSLHHPPALKIIQHCYDRGYTLLHSVTPGPMGLIALLAAKMLNLPIHATYHTSFPQYVYRLTDDPSLEETAWRYIFWYYNQMDVVFAPSEATRQDLIARGLQPQKIHVYPRGIDASVFTPSWQRGDSAKEQQIKFLYVGRLSKEKSLHLLMEAFRRVYPQVPNAVLTLVGDGPQFAELQKMAKDLPVKFTGYLEGQSLIQAYEDADIFVFPSATDTYSRVVLEAQAAGLATIVSGVGGPKENIIPGKSGLVVEQENAEAYAAAMLSLARHPERMQAMKRAARAWAESRPLRSAFMAQWQLFEKLKSQSQVA</sequence>
<dbReference type="SUPFAM" id="SSF53756">
    <property type="entry name" value="UDP-Glycosyltransferase/glycogen phosphorylase"/>
    <property type="match status" value="1"/>
</dbReference>
<dbReference type="InterPro" id="IPR003141">
    <property type="entry name" value="Pol/His_phosphatase_N"/>
</dbReference>
<dbReference type="Pfam" id="PF13439">
    <property type="entry name" value="Glyco_transf_4"/>
    <property type="match status" value="1"/>
</dbReference>
<dbReference type="AlphaFoldDB" id="A0A212L8L0"/>
<name>A0A212L8L0_9BACT</name>
<dbReference type="InterPro" id="IPR016195">
    <property type="entry name" value="Pol/histidinol_Pase-like"/>
</dbReference>
<dbReference type="PANTHER" id="PTHR45947:SF3">
    <property type="entry name" value="SULFOQUINOVOSYL TRANSFERASE SQD2"/>
    <property type="match status" value="1"/>
</dbReference>